<accession>A0A6G2BE52</accession>
<dbReference type="GO" id="GO:0009002">
    <property type="term" value="F:serine-type D-Ala-D-Ala carboxypeptidase activity"/>
    <property type="evidence" value="ECO:0007669"/>
    <property type="project" value="UniProtKB-EC"/>
</dbReference>
<evidence type="ECO:0000256" key="1">
    <source>
        <dbReference type="ARBA" id="ARBA00006096"/>
    </source>
</evidence>
<feature type="region of interest" description="Disordered" evidence="3">
    <location>
        <begin position="60"/>
        <end position="80"/>
    </location>
</feature>
<keyword evidence="6" id="KW-1185">Reference proteome</keyword>
<evidence type="ECO:0000313" key="5">
    <source>
        <dbReference type="EMBL" id="MTE20359.1"/>
    </source>
</evidence>
<keyword evidence="4" id="KW-0812">Transmembrane</keyword>
<feature type="region of interest" description="Disordered" evidence="3">
    <location>
        <begin position="93"/>
        <end position="125"/>
    </location>
</feature>
<dbReference type="EMBL" id="WIXO01000001">
    <property type="protein sequence ID" value="MTE20359.1"/>
    <property type="molecule type" value="Genomic_DNA"/>
</dbReference>
<keyword evidence="5" id="KW-0645">Protease</keyword>
<dbReference type="PRINTS" id="PR00922">
    <property type="entry name" value="DADACBPTASE3"/>
</dbReference>
<keyword evidence="5" id="KW-0121">Carboxypeptidase</keyword>
<organism evidence="5 6">
    <name type="scientific">Streptomyces taklimakanensis</name>
    <dbReference type="NCBI Taxonomy" id="2569853"/>
    <lineage>
        <taxon>Bacteria</taxon>
        <taxon>Bacillati</taxon>
        <taxon>Actinomycetota</taxon>
        <taxon>Actinomycetes</taxon>
        <taxon>Kitasatosporales</taxon>
        <taxon>Streptomycetaceae</taxon>
        <taxon>Streptomyces</taxon>
    </lineage>
</organism>
<feature type="transmembrane region" description="Helical" evidence="4">
    <location>
        <begin position="20"/>
        <end position="40"/>
    </location>
</feature>
<dbReference type="AlphaFoldDB" id="A0A6G2BE52"/>
<evidence type="ECO:0000313" key="6">
    <source>
        <dbReference type="Proteomes" id="UP000473014"/>
    </source>
</evidence>
<dbReference type="PANTHER" id="PTHR30023:SF0">
    <property type="entry name" value="PENICILLIN-SENSITIVE CARBOXYPEPTIDASE A"/>
    <property type="match status" value="1"/>
</dbReference>
<proteinExistence type="inferred from homology"/>
<dbReference type="EC" id="3.4.16.4" evidence="5"/>
<dbReference type="InterPro" id="IPR012338">
    <property type="entry name" value="Beta-lactam/transpept-like"/>
</dbReference>
<dbReference type="GO" id="GO:0000270">
    <property type="term" value="P:peptidoglycan metabolic process"/>
    <property type="evidence" value="ECO:0007669"/>
    <property type="project" value="TreeGrafter"/>
</dbReference>
<name>A0A6G2BE52_9ACTN</name>
<protein>
    <submittedName>
        <fullName evidence="5">D-alanyl-D-alanine carboxypeptidase/D-alanyl-D-alanine-endopeptidase</fullName>
        <ecNumber evidence="5">3.4.16.4</ecNumber>
    </submittedName>
</protein>
<keyword evidence="4" id="KW-1133">Transmembrane helix</keyword>
<dbReference type="GO" id="GO:0006508">
    <property type="term" value="P:proteolysis"/>
    <property type="evidence" value="ECO:0007669"/>
    <property type="project" value="InterPro"/>
</dbReference>
<dbReference type="InterPro" id="IPR000667">
    <property type="entry name" value="Peptidase_S13"/>
</dbReference>
<keyword evidence="4" id="KW-0472">Membrane</keyword>
<dbReference type="Gene3D" id="3.40.710.10">
    <property type="entry name" value="DD-peptidase/beta-lactamase superfamily"/>
    <property type="match status" value="2"/>
</dbReference>
<comment type="similarity">
    <text evidence="1">Belongs to the peptidase S13 family.</text>
</comment>
<dbReference type="NCBIfam" id="TIGR00666">
    <property type="entry name" value="PBP4"/>
    <property type="match status" value="1"/>
</dbReference>
<reference evidence="5 6" key="1">
    <citation type="submission" date="2019-11" db="EMBL/GenBank/DDBJ databases">
        <authorList>
            <person name="Yuan L."/>
        </authorList>
    </citation>
    <scope>NUCLEOTIDE SEQUENCE [LARGE SCALE GENOMIC DNA]</scope>
    <source>
        <strain evidence="5 6">TRM43335</strain>
    </source>
</reference>
<evidence type="ECO:0000256" key="2">
    <source>
        <dbReference type="ARBA" id="ARBA00022801"/>
    </source>
</evidence>
<feature type="compositionally biased region" description="Gly residues" evidence="3">
    <location>
        <begin position="61"/>
        <end position="72"/>
    </location>
</feature>
<sequence length="521" mass="53762">MSLTQVCARERGWSEVRDTWQVAIGSAAVGLAVAVAAVAVTGPWDSGQRTAERVRAASWERGGGVGHGGAGAPAGPDPAAAPEVLTALGAARDAGRDAGGDAGGSAEGNDTVPGDNAAPGRGEAPVPTRAALAGALEPLLEDLGDDVLGTLRTASVVDVATGRQLYGTKSDRAVVPASTVKIATAVAALSATGPDHRIPTRVVWDARHERVFLIGGGDPTVTRAQLRRLADATARELAARGARRTGVAYDVSLYSGPDLHPIGVNENIARLTPLMVNEGRLDGSTHGPAPRAADPAAAAARLFADLLRDRGVRVDGSPRARRAPRSSEKGVEELAVHRSAPMAELVERMMMNSDNDIAEALVRQVAIVRGEPVSSAGARRAVRDELAEQGKRLNLRGARFSDGSGLDRDDRVSAELLTGLLALAADPDRPELRPVLTGLPVARFTGTLSGRYDEDVTHHGAGVIRAKTGTLTGINTLAGTVVNADGRLLAFAFTASGTTDRQGAHDALDRLAAALADCGCR</sequence>
<dbReference type="Proteomes" id="UP000473014">
    <property type="component" value="Unassembled WGS sequence"/>
</dbReference>
<dbReference type="SUPFAM" id="SSF56601">
    <property type="entry name" value="beta-lactamase/transpeptidase-like"/>
    <property type="match status" value="1"/>
</dbReference>
<evidence type="ECO:0000256" key="3">
    <source>
        <dbReference type="SAM" id="MobiDB-lite"/>
    </source>
</evidence>
<evidence type="ECO:0000256" key="4">
    <source>
        <dbReference type="SAM" id="Phobius"/>
    </source>
</evidence>
<dbReference type="Pfam" id="PF02113">
    <property type="entry name" value="Peptidase_S13"/>
    <property type="match status" value="2"/>
</dbReference>
<comment type="caution">
    <text evidence="5">The sequence shown here is derived from an EMBL/GenBank/DDBJ whole genome shotgun (WGS) entry which is preliminary data.</text>
</comment>
<keyword evidence="2 5" id="KW-0378">Hydrolase</keyword>
<dbReference type="PANTHER" id="PTHR30023">
    <property type="entry name" value="D-ALANYL-D-ALANINE CARBOXYPEPTIDASE"/>
    <property type="match status" value="1"/>
</dbReference>
<gene>
    <name evidence="5" type="primary">dacB</name>
    <name evidence="5" type="ORF">F0L17_14835</name>
</gene>